<keyword evidence="3" id="KW-0812">Transmembrane</keyword>
<dbReference type="RefSeq" id="WP_413260621.1">
    <property type="nucleotide sequence ID" value="NZ_JBHFNS010000094.1"/>
</dbReference>
<evidence type="ECO:0000256" key="3">
    <source>
        <dbReference type="ARBA" id="ARBA00022692"/>
    </source>
</evidence>
<dbReference type="PROSITE" id="PS51257">
    <property type="entry name" value="PROKAR_LIPOPROTEIN"/>
    <property type="match status" value="1"/>
</dbReference>
<accession>A0ABV4YJX7</accession>
<evidence type="ECO:0000256" key="4">
    <source>
        <dbReference type="ARBA" id="ARBA00022989"/>
    </source>
</evidence>
<dbReference type="InterPro" id="IPR010664">
    <property type="entry name" value="LipoPS_assembly_LptC-rel"/>
</dbReference>
<organism evidence="6 7">
    <name type="scientific">Floridaenema fluviatile BLCC-F154</name>
    <dbReference type="NCBI Taxonomy" id="3153640"/>
    <lineage>
        <taxon>Bacteria</taxon>
        <taxon>Bacillati</taxon>
        <taxon>Cyanobacteriota</taxon>
        <taxon>Cyanophyceae</taxon>
        <taxon>Oscillatoriophycideae</taxon>
        <taxon>Aerosakkonematales</taxon>
        <taxon>Aerosakkonemataceae</taxon>
        <taxon>Floridanema</taxon>
        <taxon>Floridanema fluviatile</taxon>
    </lineage>
</organism>
<name>A0ABV4YJX7_9CYAN</name>
<dbReference type="InterPro" id="IPR052363">
    <property type="entry name" value="LPS_export_LptC"/>
</dbReference>
<evidence type="ECO:0000256" key="5">
    <source>
        <dbReference type="ARBA" id="ARBA00023136"/>
    </source>
</evidence>
<gene>
    <name evidence="6" type="primary">lptC</name>
    <name evidence="6" type="ORF">ACE1B6_28150</name>
</gene>
<sequence>MRINLDKSIFLKVFLICLFFGIVACDSEGRTAKKLAEDSRLAQERALAKESDSNLTFNDVTLDKVDDSGRPLWKIKAKQAVYSNDKKDAKIQSPIGDLFQDGKIVYRVSGQTGEIKQDGKQIFLKGQIVATDTQNGVVLRGNEMEWRPDEDLLIVRNNLTGTHKQAQASAQEARAFSRAKRIEFIGQVVAKAIDPPLIMKTEKLFWQVEEQKMFSDRFVQIERYNKEKITERATGNQGEVDLKNKIAKLGKNGQITFSEPPMQIVSNAIVWNLNTKLVSSNQPVTIYQREQQITLIASQGSVDLKPQIAYLVGGVQGRGEKPPSNLRTDKMTWYLETQQFEAIGNVFYQQTDPPLTLNGPKAFGKLKEQKIVITGNGDNSPVITQIVPQSKPGDRGAEGQRGN</sequence>
<comment type="caution">
    <text evidence="6">The sequence shown here is derived from an EMBL/GenBank/DDBJ whole genome shotgun (WGS) entry which is preliminary data.</text>
</comment>
<dbReference type="Gene3D" id="2.60.450.10">
    <property type="entry name" value="Lipopolysaccharide (LPS) transport protein A like domain"/>
    <property type="match status" value="1"/>
</dbReference>
<keyword evidence="1" id="KW-1003">Cell membrane</keyword>
<evidence type="ECO:0000256" key="2">
    <source>
        <dbReference type="ARBA" id="ARBA00022519"/>
    </source>
</evidence>
<dbReference type="Pfam" id="PF06835">
    <property type="entry name" value="LptC"/>
    <property type="match status" value="2"/>
</dbReference>
<evidence type="ECO:0000256" key="1">
    <source>
        <dbReference type="ARBA" id="ARBA00022475"/>
    </source>
</evidence>
<proteinExistence type="predicted"/>
<keyword evidence="7" id="KW-1185">Reference proteome</keyword>
<keyword evidence="4" id="KW-1133">Transmembrane helix</keyword>
<dbReference type="EMBL" id="JBHFNS010000094">
    <property type="protein sequence ID" value="MFB2939142.1"/>
    <property type="molecule type" value="Genomic_DNA"/>
</dbReference>
<dbReference type="NCBIfam" id="TIGR04409">
    <property type="entry name" value="LptC_YrbK"/>
    <property type="match status" value="1"/>
</dbReference>
<keyword evidence="5" id="KW-0472">Membrane</keyword>
<reference evidence="6 7" key="1">
    <citation type="submission" date="2024-09" db="EMBL/GenBank/DDBJ databases">
        <title>Floridaenema gen nov. (Aerosakkonemataceae, Aerosakkonematales ord. nov., Cyanobacteria) from benthic tropical and subtropical fresh waters, with the description of four new species.</title>
        <authorList>
            <person name="Moretto J.A."/>
            <person name="Berthold D.E."/>
            <person name="Lefler F.W."/>
            <person name="Huang I.-S."/>
            <person name="Laughinghouse H. IV."/>
        </authorList>
    </citation>
    <scope>NUCLEOTIDE SEQUENCE [LARGE SCALE GENOMIC DNA]</scope>
    <source>
        <strain evidence="6 7">BLCC-F154</strain>
    </source>
</reference>
<dbReference type="InterPro" id="IPR026265">
    <property type="entry name" value="LptC"/>
</dbReference>
<evidence type="ECO:0000313" key="7">
    <source>
        <dbReference type="Proteomes" id="UP001576776"/>
    </source>
</evidence>
<dbReference type="PANTHER" id="PTHR37481">
    <property type="entry name" value="LIPOPOLYSACCHARIDE EXPORT SYSTEM PROTEIN LPTC"/>
    <property type="match status" value="1"/>
</dbReference>
<keyword evidence="2" id="KW-0997">Cell inner membrane</keyword>
<dbReference type="PANTHER" id="PTHR37481:SF1">
    <property type="entry name" value="LIPOPOLYSACCHARIDE EXPORT SYSTEM PROTEIN LPTC"/>
    <property type="match status" value="1"/>
</dbReference>
<dbReference type="Proteomes" id="UP001576776">
    <property type="component" value="Unassembled WGS sequence"/>
</dbReference>
<protein>
    <submittedName>
        <fullName evidence="6">LPS export ABC transporter periplasmic protein LptC</fullName>
    </submittedName>
</protein>
<evidence type="ECO:0000313" key="6">
    <source>
        <dbReference type="EMBL" id="MFB2939142.1"/>
    </source>
</evidence>